<sequence length="237" mass="26943">MRGTDYEKLTLKSKTEFTAIVAFLYSKYSIRTTKPTPGAKRTLAPEVVTLPRIAAVAPHILTNLYYTRNAKTIFDLRKLGEGAMPVLGTTFLASCFPHIVLNAERTAHRVLFCIHVLSDRVIHRKTSKFTKFNDMMNYYLAAVRSNAVREDKKISWCLKWGILRLTTGAAPIVKESSSRKINLGMDDFEPYNWDNLKLSRWFTQCIGSCIDNVKDMLSESEVMALNRVIAQLESELV</sequence>
<reference evidence="1 2" key="1">
    <citation type="submission" date="2020-02" db="EMBL/GenBank/DDBJ databases">
        <authorList>
            <person name="Ferguson B K."/>
        </authorList>
    </citation>
    <scope>NUCLEOTIDE SEQUENCE [LARGE SCALE GENOMIC DNA]</scope>
</reference>
<evidence type="ECO:0000313" key="1">
    <source>
        <dbReference type="EMBL" id="CAB0001569.1"/>
    </source>
</evidence>
<dbReference type="EMBL" id="CADCXU010011127">
    <property type="protein sequence ID" value="CAB0001569.1"/>
    <property type="molecule type" value="Genomic_DNA"/>
</dbReference>
<feature type="non-terminal residue" evidence="1">
    <location>
        <position position="237"/>
    </location>
</feature>
<accession>A0A6H5GIG3</accession>
<proteinExistence type="predicted"/>
<protein>
    <submittedName>
        <fullName evidence="1">Uncharacterized protein</fullName>
    </submittedName>
</protein>
<name>A0A6H5GIG3_9HEMI</name>
<evidence type="ECO:0000313" key="2">
    <source>
        <dbReference type="Proteomes" id="UP000479000"/>
    </source>
</evidence>
<dbReference type="OrthoDB" id="6777148at2759"/>
<gene>
    <name evidence="1" type="ORF">NTEN_LOCUS7356</name>
</gene>
<dbReference type="Proteomes" id="UP000479000">
    <property type="component" value="Unassembled WGS sequence"/>
</dbReference>
<keyword evidence="2" id="KW-1185">Reference proteome</keyword>
<organism evidence="1 2">
    <name type="scientific">Nesidiocoris tenuis</name>
    <dbReference type="NCBI Taxonomy" id="355587"/>
    <lineage>
        <taxon>Eukaryota</taxon>
        <taxon>Metazoa</taxon>
        <taxon>Ecdysozoa</taxon>
        <taxon>Arthropoda</taxon>
        <taxon>Hexapoda</taxon>
        <taxon>Insecta</taxon>
        <taxon>Pterygota</taxon>
        <taxon>Neoptera</taxon>
        <taxon>Paraneoptera</taxon>
        <taxon>Hemiptera</taxon>
        <taxon>Heteroptera</taxon>
        <taxon>Panheteroptera</taxon>
        <taxon>Cimicomorpha</taxon>
        <taxon>Miridae</taxon>
        <taxon>Dicyphina</taxon>
        <taxon>Nesidiocoris</taxon>
    </lineage>
</organism>
<dbReference type="AlphaFoldDB" id="A0A6H5GIG3"/>